<comment type="caution">
    <text evidence="1">The sequence shown here is derived from an EMBL/GenBank/DDBJ whole genome shotgun (WGS) entry which is preliminary data.</text>
</comment>
<evidence type="ECO:0000313" key="1">
    <source>
        <dbReference type="EMBL" id="KAA6380085.1"/>
    </source>
</evidence>
<name>A0A5J4VCD2_9EUKA</name>
<sequence>MDTLSNTFDRKLPQQNQGRISTVGHHYYSSLDLPVLVQSIQRTNGQTAGNWSTQRCSNTRRNHKETRLDVTSWQTYCVTNLSKPLSGEGCHRLCLSSLGYTAQTIQYVIESWKTKQRRHTYGLRRLSEYLASIKLSLVELIQSKMPHVVIANWLSYLENKGLSHHAIKDVRTSSSLLFDKTVIKLEQGLISSIIRKHYRESVKKQKEEAL</sequence>
<reference evidence="1 2" key="1">
    <citation type="submission" date="2019-03" db="EMBL/GenBank/DDBJ databases">
        <title>Single cell metagenomics reveals metabolic interactions within the superorganism composed of flagellate Streblomastix strix and complex community of Bacteroidetes bacteria on its surface.</title>
        <authorList>
            <person name="Treitli S.C."/>
            <person name="Kolisko M."/>
            <person name="Husnik F."/>
            <person name="Keeling P."/>
            <person name="Hampl V."/>
        </authorList>
    </citation>
    <scope>NUCLEOTIDE SEQUENCE [LARGE SCALE GENOMIC DNA]</scope>
    <source>
        <strain evidence="1">ST1C</strain>
    </source>
</reference>
<proteinExistence type="predicted"/>
<dbReference type="AlphaFoldDB" id="A0A5J4VCD2"/>
<dbReference type="EMBL" id="SNRW01008105">
    <property type="protein sequence ID" value="KAA6380085.1"/>
    <property type="molecule type" value="Genomic_DNA"/>
</dbReference>
<accession>A0A5J4VCD2</accession>
<evidence type="ECO:0000313" key="2">
    <source>
        <dbReference type="Proteomes" id="UP000324800"/>
    </source>
</evidence>
<organism evidence="1 2">
    <name type="scientific">Streblomastix strix</name>
    <dbReference type="NCBI Taxonomy" id="222440"/>
    <lineage>
        <taxon>Eukaryota</taxon>
        <taxon>Metamonada</taxon>
        <taxon>Preaxostyla</taxon>
        <taxon>Oxymonadida</taxon>
        <taxon>Streblomastigidae</taxon>
        <taxon>Streblomastix</taxon>
    </lineage>
</organism>
<gene>
    <name evidence="1" type="ORF">EZS28_024386</name>
</gene>
<dbReference type="Proteomes" id="UP000324800">
    <property type="component" value="Unassembled WGS sequence"/>
</dbReference>
<protein>
    <submittedName>
        <fullName evidence="1">Uncharacterized protein</fullName>
    </submittedName>
</protein>